<dbReference type="Gene3D" id="1.10.10.1100">
    <property type="entry name" value="BFD-like [2Fe-2S]-binding domain"/>
    <property type="match status" value="1"/>
</dbReference>
<keyword evidence="6" id="KW-0479">Metal-binding</keyword>
<dbReference type="CDD" id="cd02754">
    <property type="entry name" value="MopB_Nitrate-R-NapA-like"/>
    <property type="match status" value="1"/>
</dbReference>
<dbReference type="InterPro" id="IPR041957">
    <property type="entry name" value="CT_Nitrate-R-NapA-like"/>
</dbReference>
<dbReference type="PROSITE" id="PS51669">
    <property type="entry name" value="4FE4S_MOW_BIS_MGD"/>
    <property type="match status" value="1"/>
</dbReference>
<keyword evidence="4" id="KW-0004">4Fe-4S</keyword>
<dbReference type="CDD" id="cd02791">
    <property type="entry name" value="MopB_CT_Nitrate-R-NapA-like"/>
    <property type="match status" value="1"/>
</dbReference>
<proteinExistence type="inferred from homology"/>
<name>A0A1B7L7A0_9ENTR</name>
<evidence type="ECO:0000256" key="2">
    <source>
        <dbReference type="ARBA" id="ARBA00001966"/>
    </source>
</evidence>
<dbReference type="GO" id="GO:0016020">
    <property type="term" value="C:membrane"/>
    <property type="evidence" value="ECO:0007669"/>
    <property type="project" value="TreeGrafter"/>
</dbReference>
<dbReference type="GO" id="GO:0046872">
    <property type="term" value="F:metal ion binding"/>
    <property type="evidence" value="ECO:0007669"/>
    <property type="project" value="UniProtKB-KW"/>
</dbReference>
<keyword evidence="10" id="KW-0534">Nitrate assimilation</keyword>
<dbReference type="Gene3D" id="3.40.228.10">
    <property type="entry name" value="Dimethylsulfoxide Reductase, domain 2"/>
    <property type="match status" value="1"/>
</dbReference>
<dbReference type="AlphaFoldDB" id="A0A1B7L7A0"/>
<protein>
    <submittedName>
        <fullName evidence="12">Nitrate reductase</fullName>
    </submittedName>
</protein>
<keyword evidence="8" id="KW-0408">Iron</keyword>
<evidence type="ECO:0000256" key="7">
    <source>
        <dbReference type="ARBA" id="ARBA00023002"/>
    </source>
</evidence>
<sequence>MNETRTTCPYCGTGCGLRVSGASANVAGQIPAIKVQGDNSHPANLGRICVKGSALDKTMGLQGRLLAPHIKHQRVSWEQALDHAAQRLADIIQQYGPDAIAFYASGQLLTEDYYAANKLMKGFIGSGNIDTNSRLCMSSAVAAYKRAFGEDAVPCNYEDIELADVVVLVGSNLAWAHPVLWQRLAAARAARPDMQIIAIDPRRSTTCAEADLHLAITPGSDSALFTGLVNWLITEGKEDALWRSRTVGRTETAQAAAPWTADKVAEYCGLSRNQVEAFYQLYCKPRRVMTLWCMGINQSATGTDKCNAIINAHLVSGQIASPGCGPFSLTGQPNAMGGREVGGLANQLAAHMDFTPEAIERVGRFWGSNRTAHKPGYKAVELFQAVERGDIKAIWIMGTNPAVSLPDTNQVARALAMCECVIVSDITAHTTTAAFADVLFPAQGWGEKEGTVTNSERRISRQRRFAEPPGEARPDWWIIAQIARRMGYEKAFDWSHPHEIFSEHAALTGFENQGERLFDISRLSRLTRTEWEQLQPIQWPVNSHYPAGCPRLFQDGVFAFPDGKARLVPVHPQPPRGTTSKYYPLVMNTGRIRDQWHTMTRTGMVEGLLQHRNKPYCEINPADASQAGITENRLVRLQSATGWMLCRAVITDAQPVGQVFVPMHWSSQFALQSQPGALITAHRCEISGQPESKFTPVRAQPVTSDWEGVLYASDSVTISGAQWWARAPVPGGWQFWVAGEGCITEWLEQQPWLAGFECRQATDNNISCHLLGFNHGALNVAFYASPSAPEPDSTLVCASLGKKVDKQTSDQLLAGRSLGDTRGAQTLCSCFGIRARDITQAIASGCHTVSSLGKQLGCGTNCGSCIPELKSLLSQHAL</sequence>
<dbReference type="SUPFAM" id="SSF53706">
    <property type="entry name" value="Formate dehydrogenase/DMSO reductase, domains 1-3"/>
    <property type="match status" value="1"/>
</dbReference>
<keyword evidence="9" id="KW-0411">Iron-sulfur</keyword>
<dbReference type="GO" id="GO:0042128">
    <property type="term" value="P:nitrate assimilation"/>
    <property type="evidence" value="ECO:0007669"/>
    <property type="project" value="UniProtKB-KW"/>
</dbReference>
<evidence type="ECO:0000313" key="13">
    <source>
        <dbReference type="Proteomes" id="UP000078225"/>
    </source>
</evidence>
<dbReference type="PANTHER" id="PTHR43105:SF9">
    <property type="entry name" value="NADPH-FE(3+) OXIDOREDUCTASE SUBUNIT ALPHA"/>
    <property type="match status" value="1"/>
</dbReference>
<dbReference type="PANTHER" id="PTHR43105">
    <property type="entry name" value="RESPIRATORY NITRATE REDUCTASE"/>
    <property type="match status" value="1"/>
</dbReference>
<dbReference type="Proteomes" id="UP000078225">
    <property type="component" value="Unassembled WGS sequence"/>
</dbReference>
<dbReference type="Gene3D" id="2.20.25.90">
    <property type="entry name" value="ADC-like domains"/>
    <property type="match status" value="1"/>
</dbReference>
<evidence type="ECO:0000256" key="4">
    <source>
        <dbReference type="ARBA" id="ARBA00022485"/>
    </source>
</evidence>
<dbReference type="Pfam" id="PF04324">
    <property type="entry name" value="Fer2_BFD"/>
    <property type="match status" value="1"/>
</dbReference>
<comment type="cofactor">
    <cofactor evidence="1">
        <name>Mo-bis(molybdopterin guanine dinucleotide)</name>
        <dbReference type="ChEBI" id="CHEBI:60539"/>
    </cofactor>
</comment>
<organism evidence="12 13">
    <name type="scientific">Mangrovibacter phragmitis</name>
    <dbReference type="NCBI Taxonomy" id="1691903"/>
    <lineage>
        <taxon>Bacteria</taxon>
        <taxon>Pseudomonadati</taxon>
        <taxon>Pseudomonadota</taxon>
        <taxon>Gammaproteobacteria</taxon>
        <taxon>Enterobacterales</taxon>
        <taxon>Enterobacteriaceae</taxon>
        <taxon>Mangrovibacter</taxon>
    </lineage>
</organism>
<evidence type="ECO:0000256" key="6">
    <source>
        <dbReference type="ARBA" id="ARBA00022723"/>
    </source>
</evidence>
<reference evidence="13" key="1">
    <citation type="submission" date="2016-05" db="EMBL/GenBank/DDBJ databases">
        <authorList>
            <person name="Behera P."/>
            <person name="Vaishampayan P."/>
            <person name="Singh N."/>
            <person name="Raina V."/>
            <person name="Suar M."/>
            <person name="Pattnaik A."/>
            <person name="Rastogi G."/>
        </authorList>
    </citation>
    <scope>NUCLEOTIDE SEQUENCE [LARGE SCALE GENOMIC DNA]</scope>
    <source>
        <strain evidence="13">MP23</strain>
    </source>
</reference>
<dbReference type="GO" id="GO:0051539">
    <property type="term" value="F:4 iron, 4 sulfur cluster binding"/>
    <property type="evidence" value="ECO:0007669"/>
    <property type="project" value="UniProtKB-KW"/>
</dbReference>
<dbReference type="InterPro" id="IPR007419">
    <property type="entry name" value="BFD-like_2Fe2S-bd_dom"/>
</dbReference>
<evidence type="ECO:0000256" key="1">
    <source>
        <dbReference type="ARBA" id="ARBA00001942"/>
    </source>
</evidence>
<dbReference type="Pfam" id="PF04879">
    <property type="entry name" value="Molybdop_Fe4S4"/>
    <property type="match status" value="1"/>
</dbReference>
<dbReference type="RefSeq" id="WP_064593570.1">
    <property type="nucleotide sequence ID" value="NZ_LYRP01000001.1"/>
</dbReference>
<comment type="cofactor">
    <cofactor evidence="2">
        <name>[4Fe-4S] cluster</name>
        <dbReference type="ChEBI" id="CHEBI:49883"/>
    </cofactor>
</comment>
<dbReference type="InterPro" id="IPR006657">
    <property type="entry name" value="MoPterin_dinucl-bd_dom"/>
</dbReference>
<dbReference type="GO" id="GO:0045333">
    <property type="term" value="P:cellular respiration"/>
    <property type="evidence" value="ECO:0007669"/>
    <property type="project" value="UniProtKB-ARBA"/>
</dbReference>
<evidence type="ECO:0000313" key="12">
    <source>
        <dbReference type="EMBL" id="OAT78269.1"/>
    </source>
</evidence>
<dbReference type="InterPro" id="IPR006963">
    <property type="entry name" value="Mopterin_OxRdtase_4Fe-4S_dom"/>
</dbReference>
<dbReference type="GO" id="GO:1990204">
    <property type="term" value="C:oxidoreductase complex"/>
    <property type="evidence" value="ECO:0007669"/>
    <property type="project" value="UniProtKB-ARBA"/>
</dbReference>
<dbReference type="InterPro" id="IPR041854">
    <property type="entry name" value="BFD-like_2Fe2S-bd_dom_sf"/>
</dbReference>
<dbReference type="SUPFAM" id="SSF50692">
    <property type="entry name" value="ADC-like"/>
    <property type="match status" value="1"/>
</dbReference>
<dbReference type="SMART" id="SM00926">
    <property type="entry name" value="Molybdop_Fe4S4"/>
    <property type="match status" value="1"/>
</dbReference>
<dbReference type="Pfam" id="PF01568">
    <property type="entry name" value="Molydop_binding"/>
    <property type="match status" value="1"/>
</dbReference>
<evidence type="ECO:0000259" key="11">
    <source>
        <dbReference type="PROSITE" id="PS51669"/>
    </source>
</evidence>
<keyword evidence="13" id="KW-1185">Reference proteome</keyword>
<keyword evidence="5" id="KW-0500">Molybdenum</keyword>
<evidence type="ECO:0000256" key="5">
    <source>
        <dbReference type="ARBA" id="ARBA00022505"/>
    </source>
</evidence>
<keyword evidence="7" id="KW-0560">Oxidoreductase</keyword>
<dbReference type="STRING" id="1691903.A9B99_00575"/>
<dbReference type="EMBL" id="LYRP01000001">
    <property type="protein sequence ID" value="OAT78269.1"/>
    <property type="molecule type" value="Genomic_DNA"/>
</dbReference>
<dbReference type="GO" id="GO:0016491">
    <property type="term" value="F:oxidoreductase activity"/>
    <property type="evidence" value="ECO:0007669"/>
    <property type="project" value="UniProtKB-KW"/>
</dbReference>
<comment type="similarity">
    <text evidence="3">Belongs to the prokaryotic molybdopterin-containing oxidoreductase family. NasA/NapA/NarB subfamily.</text>
</comment>
<feature type="domain" description="4Fe-4S Mo/W bis-MGD-type" evidence="11">
    <location>
        <begin position="1"/>
        <end position="63"/>
    </location>
</feature>
<evidence type="ECO:0000256" key="9">
    <source>
        <dbReference type="ARBA" id="ARBA00023014"/>
    </source>
</evidence>
<dbReference type="GO" id="GO:0043546">
    <property type="term" value="F:molybdopterin cofactor binding"/>
    <property type="evidence" value="ECO:0007669"/>
    <property type="project" value="InterPro"/>
</dbReference>
<dbReference type="Gene3D" id="2.40.40.20">
    <property type="match status" value="1"/>
</dbReference>
<dbReference type="InterPro" id="IPR009010">
    <property type="entry name" value="Asp_de-COase-like_dom_sf"/>
</dbReference>
<evidence type="ECO:0000256" key="3">
    <source>
        <dbReference type="ARBA" id="ARBA00008747"/>
    </source>
</evidence>
<dbReference type="Gene3D" id="3.40.50.740">
    <property type="match status" value="1"/>
</dbReference>
<dbReference type="InterPro" id="IPR006656">
    <property type="entry name" value="Mopterin_OxRdtase"/>
</dbReference>
<dbReference type="OrthoDB" id="9816402at2"/>
<dbReference type="InterPro" id="IPR050123">
    <property type="entry name" value="Prok_molybdopt-oxidoreductase"/>
</dbReference>
<gene>
    <name evidence="12" type="ORF">A9B99_00575</name>
</gene>
<evidence type="ECO:0000256" key="10">
    <source>
        <dbReference type="ARBA" id="ARBA00023063"/>
    </source>
</evidence>
<accession>A0A1B7L7A0</accession>
<evidence type="ECO:0000256" key="8">
    <source>
        <dbReference type="ARBA" id="ARBA00023004"/>
    </source>
</evidence>
<comment type="caution">
    <text evidence="12">The sequence shown here is derived from an EMBL/GenBank/DDBJ whole genome shotgun (WGS) entry which is preliminary data.</text>
</comment>
<dbReference type="Pfam" id="PF00384">
    <property type="entry name" value="Molybdopterin"/>
    <property type="match status" value="1"/>
</dbReference>